<sequence length="645" mass="72361">MAYNQNKIKFGVELVDATLRHLVFLKEINKNTIVNRVDVLERAIYRYEHFWLPLAAENPNETLVAPLDIHWVWHCHMLCPKTYVKDCMNIVGVVVDHAFVEDRSKALQRSQSLWYPKYQERHESFELDLHTLPTQLKPITKKSRLSYNIKQAASRQGAFYYQVSLPHYRDKKFIENGLLRYKKFIFLKQQNPGEFLVPCYDIDLIWHTHQLHPHIYKRDMETIIGQLFNHDDTVTDRRPGSKLSTADLKTRDLWKKAFNESFSMYGAMYRGTAPQGKLNILEQMDVQASSTWKTRLISFWNCIKFPINRLNASFILQRGRYERAVIPENVEQVWGPIPFSHLYPGTSNPCQVADHSLKSRTGQMIFTCRIIHSLPLLMSAIQVYHHDKTVAVAHTIGSDQLPLSTQVENQSSCMTLNPRANERAVLIKNARGDWGICLGKWTGFRKGIPGIKGPKNSIPGTPGSPGTLTINFLKIETGEWLKGELGYLRNKFKFNMESMEVDLKKGIIQVDTASNEVSENLALAFSVSLLHVLCVPRPANWKEGNTVATQVSFSRGDRAVNNVPSDNMELILACGLHESTPNNNYIRRQYGNYAGAGCVGGDGLGNFEDVSGNLSSPTDGLGDCGGCGGCGGCSGGCGGCGGCGG</sequence>
<dbReference type="Proteomes" id="UP001195483">
    <property type="component" value="Unassembled WGS sequence"/>
</dbReference>
<reference evidence="1" key="3">
    <citation type="submission" date="2023-05" db="EMBL/GenBank/DDBJ databases">
        <authorList>
            <person name="Smith C.H."/>
        </authorList>
    </citation>
    <scope>NUCLEOTIDE SEQUENCE</scope>
    <source>
        <strain evidence="1">CHS0354</strain>
        <tissue evidence="1">Mantle</tissue>
    </source>
</reference>
<comment type="caution">
    <text evidence="1">The sequence shown here is derived from an EMBL/GenBank/DDBJ whole genome shotgun (WGS) entry which is preliminary data.</text>
</comment>
<organism evidence="1 2">
    <name type="scientific">Potamilus streckersoni</name>
    <dbReference type="NCBI Taxonomy" id="2493646"/>
    <lineage>
        <taxon>Eukaryota</taxon>
        <taxon>Metazoa</taxon>
        <taxon>Spiralia</taxon>
        <taxon>Lophotrochozoa</taxon>
        <taxon>Mollusca</taxon>
        <taxon>Bivalvia</taxon>
        <taxon>Autobranchia</taxon>
        <taxon>Heteroconchia</taxon>
        <taxon>Palaeoheterodonta</taxon>
        <taxon>Unionida</taxon>
        <taxon>Unionoidea</taxon>
        <taxon>Unionidae</taxon>
        <taxon>Ambleminae</taxon>
        <taxon>Lampsilini</taxon>
        <taxon>Potamilus</taxon>
    </lineage>
</organism>
<proteinExistence type="predicted"/>
<reference evidence="1" key="2">
    <citation type="journal article" date="2021" name="Genome Biol. Evol.">
        <title>Developing a high-quality reference genome for a parasitic bivalve with doubly uniparental inheritance (Bivalvia: Unionida).</title>
        <authorList>
            <person name="Smith C.H."/>
        </authorList>
    </citation>
    <scope>NUCLEOTIDE SEQUENCE</scope>
    <source>
        <strain evidence="1">CHS0354</strain>
        <tissue evidence="1">Mantle</tissue>
    </source>
</reference>
<evidence type="ECO:0000313" key="2">
    <source>
        <dbReference type="Proteomes" id="UP001195483"/>
    </source>
</evidence>
<dbReference type="PANTHER" id="PTHR34365">
    <property type="entry name" value="ENOLASE (DUF1399)"/>
    <property type="match status" value="1"/>
</dbReference>
<dbReference type="PANTHER" id="PTHR34365:SF7">
    <property type="entry name" value="GLYCINE-RICH DOMAIN-CONTAINING PROTEIN 1"/>
    <property type="match status" value="1"/>
</dbReference>
<reference evidence="1" key="1">
    <citation type="journal article" date="2021" name="Genome Biol. Evol.">
        <title>A High-Quality Reference Genome for a Parasitic Bivalve with Doubly Uniparental Inheritance (Bivalvia: Unionida).</title>
        <authorList>
            <person name="Smith C.H."/>
        </authorList>
    </citation>
    <scope>NUCLEOTIDE SEQUENCE</scope>
    <source>
        <strain evidence="1">CHS0354</strain>
    </source>
</reference>
<accession>A0AAE0SYR5</accession>
<keyword evidence="2" id="KW-1185">Reference proteome</keyword>
<dbReference type="EMBL" id="JAEAOA010001886">
    <property type="protein sequence ID" value="KAK3600650.1"/>
    <property type="molecule type" value="Genomic_DNA"/>
</dbReference>
<name>A0AAE0SYR5_9BIVA</name>
<dbReference type="InterPro" id="IPR009836">
    <property type="entry name" value="GRDP-like"/>
</dbReference>
<evidence type="ECO:0000313" key="1">
    <source>
        <dbReference type="EMBL" id="KAK3600650.1"/>
    </source>
</evidence>
<gene>
    <name evidence="1" type="ORF">CHS0354_031563</name>
</gene>
<dbReference type="Pfam" id="PF07173">
    <property type="entry name" value="GRDP-like"/>
    <property type="match status" value="1"/>
</dbReference>
<protein>
    <submittedName>
        <fullName evidence="1">Uncharacterized protein</fullName>
    </submittedName>
</protein>
<dbReference type="AlphaFoldDB" id="A0AAE0SYR5"/>